<feature type="region of interest" description="Disordered" evidence="3">
    <location>
        <begin position="399"/>
        <end position="448"/>
    </location>
</feature>
<evidence type="ECO:0000313" key="7">
    <source>
        <dbReference type="Proteomes" id="UP000324748"/>
    </source>
</evidence>
<keyword evidence="1 2" id="KW-0597">Phosphoprotein</keyword>
<accession>A0A5B0N4V5</accession>
<reference evidence="7 8" key="1">
    <citation type="submission" date="2019-05" db="EMBL/GenBank/DDBJ databases">
        <title>Emergence of the Ug99 lineage of the wheat stem rust pathogen through somatic hybridization.</title>
        <authorList>
            <person name="Li F."/>
            <person name="Upadhyaya N.M."/>
            <person name="Sperschneider J."/>
            <person name="Matny O."/>
            <person name="Nguyen-Phuc H."/>
            <person name="Mago R."/>
            <person name="Raley C."/>
            <person name="Miller M.E."/>
            <person name="Silverstein K.A.T."/>
            <person name="Henningsen E."/>
            <person name="Hirsch C.D."/>
            <person name="Visser B."/>
            <person name="Pretorius Z.A."/>
            <person name="Steffenson B.J."/>
            <person name="Schwessinger B."/>
            <person name="Dodds P.N."/>
            <person name="Figueroa M."/>
        </authorList>
    </citation>
    <scope>NUCLEOTIDE SEQUENCE [LARGE SCALE GENOMIC DNA]</scope>
    <source>
        <strain evidence="6">21-0</strain>
        <strain evidence="5 8">Ug99</strain>
    </source>
</reference>
<dbReference type="OrthoDB" id="2499189at2759"/>
<evidence type="ECO:0000313" key="6">
    <source>
        <dbReference type="EMBL" id="KAA1093935.1"/>
    </source>
</evidence>
<dbReference type="Pfam" id="PF00072">
    <property type="entry name" value="Response_reg"/>
    <property type="match status" value="1"/>
</dbReference>
<evidence type="ECO:0000313" key="5">
    <source>
        <dbReference type="EMBL" id="KAA1083593.1"/>
    </source>
</evidence>
<evidence type="ECO:0000256" key="3">
    <source>
        <dbReference type="SAM" id="MobiDB-lite"/>
    </source>
</evidence>
<evidence type="ECO:0000313" key="8">
    <source>
        <dbReference type="Proteomes" id="UP000325313"/>
    </source>
</evidence>
<dbReference type="PROSITE" id="PS50110">
    <property type="entry name" value="RESPONSE_REGULATORY"/>
    <property type="match status" value="1"/>
</dbReference>
<dbReference type="InterPro" id="IPR011006">
    <property type="entry name" value="CheY-like_superfamily"/>
</dbReference>
<gene>
    <name evidence="5" type="primary">SRR1_2</name>
    <name evidence="6" type="synonym">SRR1_1</name>
    <name evidence="6" type="ORF">PGT21_003219</name>
    <name evidence="5" type="ORF">PGTUg99_036530</name>
</gene>
<evidence type="ECO:0000256" key="2">
    <source>
        <dbReference type="PROSITE-ProRule" id="PRU00169"/>
    </source>
</evidence>
<dbReference type="CDD" id="cd17546">
    <property type="entry name" value="REC_hyHK_CKI1_RcsC-like"/>
    <property type="match status" value="1"/>
</dbReference>
<feature type="compositionally biased region" description="Acidic residues" evidence="3">
    <location>
        <begin position="425"/>
        <end position="445"/>
    </location>
</feature>
<feature type="domain" description="Response regulatory" evidence="4">
    <location>
        <begin position="25"/>
        <end position="149"/>
    </location>
</feature>
<sequence length="559" mass="61916">MSPPTLSSSIYTTIHQPTTQQVKLKVLIVDDNLLNLRVMKQLLKTKLADFLDLDSLQTADSGFEALDLLRNNDFHLLFLDISMPGISGLEVCRRLRNDSRYSSSKLHICAVTTDLADWQVQLYKSIGMDGVIGKPLKNLDLEFALRACLDSVLYQNHLETLLPPAFYFRRYGSQQLLPDILLSPIDASPDSVVSLHSLSTITSTAPLSTSSIGLQPILSCDDQRKFRQQSVVSDISVAGVLAYEETSTFRRIPRPCLGQLDLVDQTLISACRPCFDSFDTSSASGSIITCSSSGPNSATAIDPLSPSYCSEDEPFEHSKRFPAFPTAPIITSTHVPLGLRSPRRWSSPLYSVGSPLADAQLTQEEKDVFAAGFQAAMNNMAIDQACSQWGENCLSATTPSANESRYGNSEHIRSSTTQNLSNWADENDEAEEERSEEQEEEDDEQDSYRWARLAGPISCEDTKLSSVTRQLISRRSHPMLRLNNLDRTRTSEAEPRPVELRPTPEPDSPFMRKSKSAAGLPIRPSWQLVQLSAINYQSVLKSGTLLDEVLFGLDLEDSP</sequence>
<dbReference type="InterPro" id="IPR050956">
    <property type="entry name" value="2C_system_His_kinase"/>
</dbReference>
<protein>
    <submittedName>
        <fullName evidence="5">Sensitivity to red-light reduced protein</fullName>
    </submittedName>
</protein>
<dbReference type="GO" id="GO:0000160">
    <property type="term" value="P:phosphorelay signal transduction system"/>
    <property type="evidence" value="ECO:0007669"/>
    <property type="project" value="InterPro"/>
</dbReference>
<evidence type="ECO:0000259" key="4">
    <source>
        <dbReference type="PROSITE" id="PS50110"/>
    </source>
</evidence>
<evidence type="ECO:0000256" key="1">
    <source>
        <dbReference type="ARBA" id="ARBA00022553"/>
    </source>
</evidence>
<dbReference type="PANTHER" id="PTHR43719">
    <property type="entry name" value="TWO-COMPONENT HISTIDINE KINASE"/>
    <property type="match status" value="1"/>
</dbReference>
<dbReference type="AlphaFoldDB" id="A0A5B0N4V5"/>
<name>A0A5B0N4V5_PUCGR</name>
<feature type="region of interest" description="Disordered" evidence="3">
    <location>
        <begin position="485"/>
        <end position="516"/>
    </location>
</feature>
<dbReference type="InterPro" id="IPR001789">
    <property type="entry name" value="Sig_transdc_resp-reg_receiver"/>
</dbReference>
<dbReference type="EMBL" id="VSWC01000079">
    <property type="protein sequence ID" value="KAA1093935.1"/>
    <property type="molecule type" value="Genomic_DNA"/>
</dbReference>
<feature type="modified residue" description="4-aspartylphosphate" evidence="2">
    <location>
        <position position="80"/>
    </location>
</feature>
<dbReference type="Proteomes" id="UP000324748">
    <property type="component" value="Unassembled WGS sequence"/>
</dbReference>
<dbReference type="Proteomes" id="UP000325313">
    <property type="component" value="Unassembled WGS sequence"/>
</dbReference>
<organism evidence="5 8">
    <name type="scientific">Puccinia graminis f. sp. tritici</name>
    <dbReference type="NCBI Taxonomy" id="56615"/>
    <lineage>
        <taxon>Eukaryota</taxon>
        <taxon>Fungi</taxon>
        <taxon>Dikarya</taxon>
        <taxon>Basidiomycota</taxon>
        <taxon>Pucciniomycotina</taxon>
        <taxon>Pucciniomycetes</taxon>
        <taxon>Pucciniales</taxon>
        <taxon>Pucciniaceae</taxon>
        <taxon>Puccinia</taxon>
    </lineage>
</organism>
<feature type="compositionally biased region" description="Basic and acidic residues" evidence="3">
    <location>
        <begin position="485"/>
        <end position="504"/>
    </location>
</feature>
<dbReference type="EMBL" id="VDEP01000438">
    <property type="protein sequence ID" value="KAA1083593.1"/>
    <property type="molecule type" value="Genomic_DNA"/>
</dbReference>
<proteinExistence type="predicted"/>
<dbReference type="PANTHER" id="PTHR43719:SF28">
    <property type="entry name" value="PEROXIDE STRESS-ACTIVATED HISTIDINE KINASE MAK1-RELATED"/>
    <property type="match status" value="1"/>
</dbReference>
<keyword evidence="7" id="KW-1185">Reference proteome</keyword>
<dbReference type="SUPFAM" id="SSF52172">
    <property type="entry name" value="CheY-like"/>
    <property type="match status" value="1"/>
</dbReference>
<comment type="caution">
    <text evidence="5">The sequence shown here is derived from an EMBL/GenBank/DDBJ whole genome shotgun (WGS) entry which is preliminary data.</text>
</comment>
<dbReference type="SMART" id="SM00448">
    <property type="entry name" value="REC"/>
    <property type="match status" value="1"/>
</dbReference>
<dbReference type="Gene3D" id="3.40.50.2300">
    <property type="match status" value="1"/>
</dbReference>